<evidence type="ECO:0000256" key="1">
    <source>
        <dbReference type="ARBA" id="ARBA00011073"/>
    </source>
</evidence>
<dbReference type="AlphaFoldDB" id="A0A9W8QR79"/>
<dbReference type="PROSITE" id="PS51892">
    <property type="entry name" value="SUBTILASE"/>
    <property type="match status" value="1"/>
</dbReference>
<keyword evidence="3" id="KW-0378">Hydrolase</keyword>
<reference evidence="7" key="1">
    <citation type="submission" date="2022-09" db="EMBL/GenBank/DDBJ databases">
        <title>Fusarium specimens isolated from Avocado Roots.</title>
        <authorList>
            <person name="Stajich J."/>
            <person name="Roper C."/>
            <person name="Heimlech-Rivalta G."/>
        </authorList>
    </citation>
    <scope>NUCLEOTIDE SEQUENCE</scope>
    <source>
        <strain evidence="7">A02</strain>
    </source>
</reference>
<dbReference type="GO" id="GO:0004252">
    <property type="term" value="F:serine-type endopeptidase activity"/>
    <property type="evidence" value="ECO:0007669"/>
    <property type="project" value="InterPro"/>
</dbReference>
<evidence type="ECO:0000256" key="3">
    <source>
        <dbReference type="ARBA" id="ARBA00022801"/>
    </source>
</evidence>
<dbReference type="PRINTS" id="PR00723">
    <property type="entry name" value="SUBTILISIN"/>
</dbReference>
<evidence type="ECO:0000256" key="2">
    <source>
        <dbReference type="ARBA" id="ARBA00022670"/>
    </source>
</evidence>
<keyword evidence="2" id="KW-0645">Protease</keyword>
<protein>
    <recommendedName>
        <fullName evidence="6">Peptidase S8/S53 domain-containing protein</fullName>
    </recommendedName>
</protein>
<keyword evidence="8" id="KW-1185">Reference proteome</keyword>
<feature type="domain" description="Peptidase S8/S53" evidence="6">
    <location>
        <begin position="13"/>
        <end position="222"/>
    </location>
</feature>
<dbReference type="InterPro" id="IPR000209">
    <property type="entry name" value="Peptidase_S8/S53_dom"/>
</dbReference>
<comment type="similarity">
    <text evidence="1 5">Belongs to the peptidase S8 family.</text>
</comment>
<dbReference type="SUPFAM" id="SSF52743">
    <property type="entry name" value="Subtilisin-like"/>
    <property type="match status" value="1"/>
</dbReference>
<dbReference type="InterPro" id="IPR051048">
    <property type="entry name" value="Peptidase_S8/S53_subtilisin"/>
</dbReference>
<comment type="caution">
    <text evidence="7">The sequence shown here is derived from an EMBL/GenBank/DDBJ whole genome shotgun (WGS) entry which is preliminary data.</text>
</comment>
<evidence type="ECO:0000256" key="5">
    <source>
        <dbReference type="PROSITE-ProRule" id="PRU01240"/>
    </source>
</evidence>
<dbReference type="InterPro" id="IPR015500">
    <property type="entry name" value="Peptidase_S8_subtilisin-rel"/>
</dbReference>
<dbReference type="CDD" id="cd00306">
    <property type="entry name" value="Peptidases_S8_S53"/>
    <property type="match status" value="1"/>
</dbReference>
<sequence length="299" mass="33698">MSAKGEKPQIERIKGAKSFYGDEKDVQDLDGHGTQVAGIVLRLAPRAELYIARICEGDANYGLPEANRQLANGKRRVVNPRPEIVAEAIQWAIDQQVDIINMSFGFDQFDREVDEMLESARAKEILVFAAMSNAGTHKEAAWPARSSEDAIGIHSCIDKGTKTSDFTPLHVHGNQNFMTVGEQIMTHWPTRKGGGFRNAQGTSIATPVAASIAALILAFVNQSRCKNDREEYQKRVKVRDLWKNGGMIKLLQEISKPVGDYRWIDPRLLWSAYPERYEEQTADSRRNDAWRRICKALRK</sequence>
<keyword evidence="4" id="KW-0720">Serine protease</keyword>
<accession>A0A9W8QR79</accession>
<dbReference type="Pfam" id="PF00082">
    <property type="entry name" value="Peptidase_S8"/>
    <property type="match status" value="1"/>
</dbReference>
<dbReference type="PANTHER" id="PTHR43399:SF4">
    <property type="entry name" value="CELL WALL-ASSOCIATED PROTEASE"/>
    <property type="match status" value="1"/>
</dbReference>
<gene>
    <name evidence="7" type="ORF">NW755_014251</name>
</gene>
<dbReference type="Gene3D" id="3.40.50.200">
    <property type="entry name" value="Peptidase S8/S53 domain"/>
    <property type="match status" value="1"/>
</dbReference>
<evidence type="ECO:0000313" key="7">
    <source>
        <dbReference type="EMBL" id="KAJ4176733.1"/>
    </source>
</evidence>
<dbReference type="EMBL" id="JAOQAV010000159">
    <property type="protein sequence ID" value="KAJ4176733.1"/>
    <property type="molecule type" value="Genomic_DNA"/>
</dbReference>
<comment type="caution">
    <text evidence="5">Lacks conserved residue(s) required for the propagation of feature annotation.</text>
</comment>
<evidence type="ECO:0000259" key="6">
    <source>
        <dbReference type="Pfam" id="PF00082"/>
    </source>
</evidence>
<name>A0A9W8QR79_9HYPO</name>
<proteinExistence type="inferred from homology"/>
<dbReference type="InterPro" id="IPR036852">
    <property type="entry name" value="Peptidase_S8/S53_dom_sf"/>
</dbReference>
<evidence type="ECO:0000313" key="8">
    <source>
        <dbReference type="Proteomes" id="UP001152087"/>
    </source>
</evidence>
<evidence type="ECO:0000256" key="4">
    <source>
        <dbReference type="ARBA" id="ARBA00022825"/>
    </source>
</evidence>
<dbReference type="Proteomes" id="UP001152087">
    <property type="component" value="Unassembled WGS sequence"/>
</dbReference>
<dbReference type="PANTHER" id="PTHR43399">
    <property type="entry name" value="SUBTILISIN-RELATED"/>
    <property type="match status" value="1"/>
</dbReference>
<organism evidence="7 8">
    <name type="scientific">Fusarium falciforme</name>
    <dbReference type="NCBI Taxonomy" id="195108"/>
    <lineage>
        <taxon>Eukaryota</taxon>
        <taxon>Fungi</taxon>
        <taxon>Dikarya</taxon>
        <taxon>Ascomycota</taxon>
        <taxon>Pezizomycotina</taxon>
        <taxon>Sordariomycetes</taxon>
        <taxon>Hypocreomycetidae</taxon>
        <taxon>Hypocreales</taxon>
        <taxon>Nectriaceae</taxon>
        <taxon>Fusarium</taxon>
        <taxon>Fusarium solani species complex</taxon>
    </lineage>
</organism>
<dbReference type="GO" id="GO:0006508">
    <property type="term" value="P:proteolysis"/>
    <property type="evidence" value="ECO:0007669"/>
    <property type="project" value="UniProtKB-KW"/>
</dbReference>